<evidence type="ECO:0000256" key="1">
    <source>
        <dbReference type="SAM" id="SignalP"/>
    </source>
</evidence>
<evidence type="ECO:0000313" key="3">
    <source>
        <dbReference type="Proteomes" id="UP001589867"/>
    </source>
</evidence>
<keyword evidence="3" id="KW-1185">Reference proteome</keyword>
<evidence type="ECO:0008006" key="4">
    <source>
        <dbReference type="Google" id="ProtNLM"/>
    </source>
</evidence>
<evidence type="ECO:0000313" key="2">
    <source>
        <dbReference type="EMBL" id="MFC0531061.1"/>
    </source>
</evidence>
<dbReference type="RefSeq" id="WP_377254820.1">
    <property type="nucleotide sequence ID" value="NZ_JBHLUH010000056.1"/>
</dbReference>
<sequence>MTRWVVRGLVLAAVAVVAGCGGDGEPETAPPVAITPSPSAAASAGPVYALAGNLCGVADQKPLDELFPTVTGKPIADSPRLCATSRRSSTVSVSLSIDAELLRTEQQAKLFLDAARRTNKVGTPTDVQGVGTDAYWAGDPKEVNLTAYDGNLVLELRIASVGDNPLPQGVPERLARVAEGTFAKLAP</sequence>
<feature type="signal peptide" evidence="1">
    <location>
        <begin position="1"/>
        <end position="18"/>
    </location>
</feature>
<accession>A0ABV6M8T2</accession>
<dbReference type="Proteomes" id="UP001589867">
    <property type="component" value="Unassembled WGS sequence"/>
</dbReference>
<comment type="caution">
    <text evidence="2">The sequence shown here is derived from an EMBL/GenBank/DDBJ whole genome shotgun (WGS) entry which is preliminary data.</text>
</comment>
<name>A0ABV6M8T2_9ACTN</name>
<feature type="chain" id="PRO_5046240793" description="DUF3558 domain-containing protein" evidence="1">
    <location>
        <begin position="19"/>
        <end position="187"/>
    </location>
</feature>
<keyword evidence="1" id="KW-0732">Signal</keyword>
<dbReference type="EMBL" id="JBHLUH010000056">
    <property type="protein sequence ID" value="MFC0531061.1"/>
    <property type="molecule type" value="Genomic_DNA"/>
</dbReference>
<protein>
    <recommendedName>
        <fullName evidence="4">DUF3558 domain-containing protein</fullName>
    </recommendedName>
</protein>
<proteinExistence type="predicted"/>
<gene>
    <name evidence="2" type="ORF">ACFFIA_25810</name>
</gene>
<organism evidence="2 3">
    <name type="scientific">Phytohabitans kaempferiae</name>
    <dbReference type="NCBI Taxonomy" id="1620943"/>
    <lineage>
        <taxon>Bacteria</taxon>
        <taxon>Bacillati</taxon>
        <taxon>Actinomycetota</taxon>
        <taxon>Actinomycetes</taxon>
        <taxon>Micromonosporales</taxon>
        <taxon>Micromonosporaceae</taxon>
    </lineage>
</organism>
<reference evidence="2 3" key="1">
    <citation type="submission" date="2024-09" db="EMBL/GenBank/DDBJ databases">
        <authorList>
            <person name="Sun Q."/>
            <person name="Mori K."/>
        </authorList>
    </citation>
    <scope>NUCLEOTIDE SEQUENCE [LARGE SCALE GENOMIC DNA]</scope>
    <source>
        <strain evidence="2 3">TBRC 3947</strain>
    </source>
</reference>
<dbReference type="PROSITE" id="PS51257">
    <property type="entry name" value="PROKAR_LIPOPROTEIN"/>
    <property type="match status" value="1"/>
</dbReference>